<reference evidence="1" key="1">
    <citation type="submission" date="2020-12" db="EMBL/GenBank/DDBJ databases">
        <title>Burkholderia cepacia complex in Mexico.</title>
        <authorList>
            <person name="Estrada P."/>
        </authorList>
    </citation>
    <scope>NUCLEOTIDE SEQUENCE</scope>
    <source>
        <strain evidence="1">871</strain>
    </source>
</reference>
<accession>A0A8I1ASK2</accession>
<comment type="caution">
    <text evidence="1">The sequence shown here is derived from an EMBL/GenBank/DDBJ whole genome shotgun (WGS) entry which is preliminary data.</text>
</comment>
<protein>
    <submittedName>
        <fullName evidence="1">Uncharacterized protein</fullName>
    </submittedName>
</protein>
<dbReference type="AlphaFoldDB" id="A0A8I1ASK2"/>
<gene>
    <name evidence="1" type="ORF">JAO13_31165</name>
</gene>
<organism evidence="1 2">
    <name type="scientific">Burkholderia cepacia</name>
    <name type="common">Pseudomonas cepacia</name>
    <dbReference type="NCBI Taxonomy" id="292"/>
    <lineage>
        <taxon>Bacteria</taxon>
        <taxon>Pseudomonadati</taxon>
        <taxon>Pseudomonadota</taxon>
        <taxon>Betaproteobacteria</taxon>
        <taxon>Burkholderiales</taxon>
        <taxon>Burkholderiaceae</taxon>
        <taxon>Burkholderia</taxon>
        <taxon>Burkholderia cepacia complex</taxon>
    </lineage>
</organism>
<dbReference type="OrthoDB" id="9997721at2"/>
<proteinExistence type="predicted"/>
<sequence length="155" mass="16069">MIQPFTVQSGVSTALLSVSRESGSLHATVTLLGPQVPSTRMSSFTLSIDTCVVLSTFPVHGAALLALPVNNTHNVPPVNWVDVMLMMPVGVTVPLTVVVQEIGLNAPFWTDVSPDAENGSPFGFIGWPSTRETVTAKAGAAEPAVNATAATSDAI</sequence>
<evidence type="ECO:0000313" key="1">
    <source>
        <dbReference type="EMBL" id="MBH9700905.1"/>
    </source>
</evidence>
<evidence type="ECO:0000313" key="2">
    <source>
        <dbReference type="Proteomes" id="UP000645612"/>
    </source>
</evidence>
<dbReference type="EMBL" id="JAEDXG010000038">
    <property type="protein sequence ID" value="MBH9700905.1"/>
    <property type="molecule type" value="Genomic_DNA"/>
</dbReference>
<name>A0A8I1ASK2_BURCE</name>
<dbReference type="Proteomes" id="UP000645612">
    <property type="component" value="Unassembled WGS sequence"/>
</dbReference>